<evidence type="ECO:0000256" key="11">
    <source>
        <dbReference type="RuleBase" id="RU003657"/>
    </source>
</evidence>
<dbReference type="HOGENOM" id="CLU_065050_0_0_1"/>
<evidence type="ECO:0000313" key="14">
    <source>
        <dbReference type="Proteomes" id="UP000030854"/>
    </source>
</evidence>
<dbReference type="InterPro" id="IPR013785">
    <property type="entry name" value="Aldolase_TIM"/>
</dbReference>
<dbReference type="GO" id="GO:0000105">
    <property type="term" value="P:L-histidine biosynthetic process"/>
    <property type="evidence" value="ECO:0007669"/>
    <property type="project" value="UniProtKB-UniPathway"/>
</dbReference>
<organism evidence="13 14">
    <name type="scientific">Uncinula necator</name>
    <name type="common">Grape powdery mildew</name>
    <dbReference type="NCBI Taxonomy" id="52586"/>
    <lineage>
        <taxon>Eukaryota</taxon>
        <taxon>Fungi</taxon>
        <taxon>Dikarya</taxon>
        <taxon>Ascomycota</taxon>
        <taxon>Pezizomycotina</taxon>
        <taxon>Leotiomycetes</taxon>
        <taxon>Erysiphales</taxon>
        <taxon>Erysiphaceae</taxon>
        <taxon>Erysiphe</taxon>
    </lineage>
</organism>
<dbReference type="Pfam" id="PF00977">
    <property type="entry name" value="His_biosynth"/>
    <property type="match status" value="1"/>
</dbReference>
<dbReference type="FunFam" id="3.20.20.70:FF:000110">
    <property type="entry name" value="1-(5-phosphoribosyl)-5-[(5-phosphoribosylamino)methylideneamino] imidazole-4-carboxamide isomerase, chloroplastic"/>
    <property type="match status" value="1"/>
</dbReference>
<sequence length="259" mass="29091">MTIFRPCLDLHLGKVKQIVGGTLNSESSDLKTNYVSHFPASHYARLYRLNNLRGSHIIMLGPGNESAAKEALSEWPGNLQIGGGITNLNAKNWIEWGAEKVIVTSFLFPSAKFSQERLNTILESLGNNKEKLVIDLSCRRRDNTWYVAMNKWQTLTDMEISEATIKYLEPFCSEFLIHAADNEGLQQGIDVLLVQKLTKWCNIPITYAGGGRNMQDLEMVKSLSYGRIDLTIGSALDIFGGQGITFDECVEWNRQQESL</sequence>
<proteinExistence type="inferred from homology"/>
<evidence type="ECO:0000256" key="2">
    <source>
        <dbReference type="ARBA" id="ARBA00005133"/>
    </source>
</evidence>
<dbReference type="InterPro" id="IPR044524">
    <property type="entry name" value="Isoase_HisA-like"/>
</dbReference>
<protein>
    <recommendedName>
        <fullName evidence="5 12">1-(5-phosphoribosyl)-5-[(5-phosphoribosylamino)methylideneamino] imidazole-4-carboxamide isomerase</fullName>
        <ecNumber evidence="4 12">5.3.1.16</ecNumber>
    </recommendedName>
    <alternativeName>
        <fullName evidence="10 12">5-proFAR isomerase</fullName>
    </alternativeName>
    <alternativeName>
        <fullName evidence="9 12">Phosphoribosylformimino-5-aminoimidazole carboxamide ribotide isomerase</fullName>
    </alternativeName>
</protein>
<evidence type="ECO:0000256" key="7">
    <source>
        <dbReference type="ARBA" id="ARBA00023102"/>
    </source>
</evidence>
<dbReference type="InterPro" id="IPR006062">
    <property type="entry name" value="His_biosynth"/>
</dbReference>
<dbReference type="GO" id="GO:0005737">
    <property type="term" value="C:cytoplasm"/>
    <property type="evidence" value="ECO:0007669"/>
    <property type="project" value="UniProtKB-SubCell"/>
</dbReference>
<dbReference type="PANTHER" id="PTHR43090:SF2">
    <property type="entry name" value="1-(5-PHOSPHORIBOSYL)-5-[(5-PHOSPHORIBOSYLAMINO)METHYLIDENEAMINO] IMIDAZOLE-4-CARBOXAMIDE ISOMERASE"/>
    <property type="match status" value="1"/>
</dbReference>
<dbReference type="Proteomes" id="UP000030854">
    <property type="component" value="Unassembled WGS sequence"/>
</dbReference>
<evidence type="ECO:0000256" key="10">
    <source>
        <dbReference type="ARBA" id="ARBA00031376"/>
    </source>
</evidence>
<dbReference type="STRING" id="52586.A0A0B1P1J9"/>
<evidence type="ECO:0000313" key="13">
    <source>
        <dbReference type="EMBL" id="KHJ32113.1"/>
    </source>
</evidence>
<comment type="subcellular location">
    <subcellularLocation>
        <location evidence="12">Cytoplasm</location>
    </subcellularLocation>
</comment>
<dbReference type="InterPro" id="IPR011060">
    <property type="entry name" value="RibuloseP-bd_barrel"/>
</dbReference>
<dbReference type="AlphaFoldDB" id="A0A0B1P1J9"/>
<dbReference type="CDD" id="cd04723">
    <property type="entry name" value="HisA_HisF"/>
    <property type="match status" value="1"/>
</dbReference>
<evidence type="ECO:0000256" key="6">
    <source>
        <dbReference type="ARBA" id="ARBA00022605"/>
    </source>
</evidence>
<evidence type="ECO:0000256" key="9">
    <source>
        <dbReference type="ARBA" id="ARBA00030547"/>
    </source>
</evidence>
<accession>A0A0B1P1J9</accession>
<evidence type="ECO:0000256" key="3">
    <source>
        <dbReference type="ARBA" id="ARBA00009667"/>
    </source>
</evidence>
<keyword evidence="7 11" id="KW-0368">Histidine biosynthesis</keyword>
<dbReference type="NCBIfam" id="TIGR02129">
    <property type="entry name" value="hisA_euk"/>
    <property type="match status" value="1"/>
</dbReference>
<evidence type="ECO:0000256" key="5">
    <source>
        <dbReference type="ARBA" id="ARBA00018464"/>
    </source>
</evidence>
<dbReference type="InterPro" id="IPR011858">
    <property type="entry name" value="His6/HISN3"/>
</dbReference>
<dbReference type="OMA" id="IEWNKTH"/>
<keyword evidence="12" id="KW-0963">Cytoplasm</keyword>
<gene>
    <name evidence="13" type="ORF">EV44_g5337</name>
</gene>
<comment type="caution">
    <text evidence="13">The sequence shown here is derived from an EMBL/GenBank/DDBJ whole genome shotgun (WGS) entry which is preliminary data.</text>
</comment>
<keyword evidence="8 12" id="KW-0413">Isomerase</keyword>
<evidence type="ECO:0000256" key="12">
    <source>
        <dbReference type="RuleBase" id="RU364022"/>
    </source>
</evidence>
<dbReference type="GO" id="GO:0000162">
    <property type="term" value="P:L-tryptophan biosynthetic process"/>
    <property type="evidence" value="ECO:0007669"/>
    <property type="project" value="TreeGrafter"/>
</dbReference>
<evidence type="ECO:0000256" key="8">
    <source>
        <dbReference type="ARBA" id="ARBA00023235"/>
    </source>
</evidence>
<comment type="similarity">
    <text evidence="3 11">Belongs to the HisA/HisF family.</text>
</comment>
<keyword evidence="6 11" id="KW-0028">Amino-acid biosynthesis</keyword>
<dbReference type="EMBL" id="JNVN01002326">
    <property type="protein sequence ID" value="KHJ32113.1"/>
    <property type="molecule type" value="Genomic_DNA"/>
</dbReference>
<dbReference type="GO" id="GO:0003949">
    <property type="term" value="F:1-(5-phosphoribosyl)-5-[(5-phosphoribosylamino)methylideneamino]imidazole-4-carboxamide isomerase activity"/>
    <property type="evidence" value="ECO:0007669"/>
    <property type="project" value="UniProtKB-EC"/>
</dbReference>
<name>A0A0B1P1J9_UNCNE</name>
<comment type="pathway">
    <text evidence="2 12">Amino-acid biosynthesis; L-histidine biosynthesis; L-histidine from 5-phospho-alpha-D-ribose 1-diphosphate: step 4/9.</text>
</comment>
<dbReference type="PANTHER" id="PTHR43090">
    <property type="entry name" value="1-(5-PHOSPHORIBOSYL)-5-[(5-PHOSPHORIBOSYLAMINO)METHYLIDENEAMINO] IMIDAZOLE-4-CARBOXAMIDE ISOMERASE"/>
    <property type="match status" value="1"/>
</dbReference>
<dbReference type="UniPathway" id="UPA00031">
    <property type="reaction ID" value="UER00009"/>
</dbReference>
<dbReference type="SUPFAM" id="SSF51366">
    <property type="entry name" value="Ribulose-phoshate binding barrel"/>
    <property type="match status" value="1"/>
</dbReference>
<dbReference type="EC" id="5.3.1.16" evidence="4 12"/>
<reference evidence="13 14" key="1">
    <citation type="journal article" date="2014" name="BMC Genomics">
        <title>Adaptive genomic structural variation in the grape powdery mildew pathogen, Erysiphe necator.</title>
        <authorList>
            <person name="Jones L."/>
            <person name="Riaz S."/>
            <person name="Morales-Cruz A."/>
            <person name="Amrine K.C."/>
            <person name="McGuire B."/>
            <person name="Gubler W.D."/>
            <person name="Walker M.A."/>
            <person name="Cantu D."/>
        </authorList>
    </citation>
    <scope>NUCLEOTIDE SEQUENCE [LARGE SCALE GENOMIC DNA]</scope>
    <source>
        <strain evidence="14">c</strain>
    </source>
</reference>
<keyword evidence="14" id="KW-1185">Reference proteome</keyword>
<dbReference type="Gene3D" id="3.20.20.70">
    <property type="entry name" value="Aldolase class I"/>
    <property type="match status" value="1"/>
</dbReference>
<evidence type="ECO:0000256" key="4">
    <source>
        <dbReference type="ARBA" id="ARBA00012550"/>
    </source>
</evidence>
<evidence type="ECO:0000256" key="1">
    <source>
        <dbReference type="ARBA" id="ARBA00000901"/>
    </source>
</evidence>
<comment type="catalytic activity">
    <reaction evidence="1 12">
        <text>1-(5-phospho-beta-D-ribosyl)-5-[(5-phospho-beta-D-ribosylamino)methylideneamino]imidazole-4-carboxamide = 5-[(5-phospho-1-deoxy-D-ribulos-1-ylimino)methylamino]-1-(5-phospho-beta-D-ribosyl)imidazole-4-carboxamide</text>
        <dbReference type="Rhea" id="RHEA:15469"/>
        <dbReference type="ChEBI" id="CHEBI:58435"/>
        <dbReference type="ChEBI" id="CHEBI:58525"/>
        <dbReference type="EC" id="5.3.1.16"/>
    </reaction>
</comment>